<dbReference type="AlphaFoldDB" id="A0A9P7W3N6"/>
<comment type="caution">
    <text evidence="1">The sequence shown here is derived from an EMBL/GenBank/DDBJ whole genome shotgun (WGS) entry which is preliminary data.</text>
</comment>
<protein>
    <submittedName>
        <fullName evidence="1">Uncharacterized protein</fullName>
    </submittedName>
</protein>
<accession>A0A9P7W3N6</accession>
<dbReference type="Proteomes" id="UP000812287">
    <property type="component" value="Unassembled WGS sequence"/>
</dbReference>
<dbReference type="RefSeq" id="XP_043045340.1">
    <property type="nucleotide sequence ID" value="XM_043184933.1"/>
</dbReference>
<gene>
    <name evidence="1" type="ORF">BT62DRAFT_926020</name>
</gene>
<keyword evidence="2" id="KW-1185">Reference proteome</keyword>
<dbReference type="GeneID" id="66107230"/>
<organism evidence="1 2">
    <name type="scientific">Guyanagaster necrorhizus</name>
    <dbReference type="NCBI Taxonomy" id="856835"/>
    <lineage>
        <taxon>Eukaryota</taxon>
        <taxon>Fungi</taxon>
        <taxon>Dikarya</taxon>
        <taxon>Basidiomycota</taxon>
        <taxon>Agaricomycotina</taxon>
        <taxon>Agaricomycetes</taxon>
        <taxon>Agaricomycetidae</taxon>
        <taxon>Agaricales</taxon>
        <taxon>Marasmiineae</taxon>
        <taxon>Physalacriaceae</taxon>
        <taxon>Guyanagaster</taxon>
    </lineage>
</organism>
<reference evidence="1" key="1">
    <citation type="submission" date="2020-11" db="EMBL/GenBank/DDBJ databases">
        <title>Adaptations for nitrogen fixation in a non-lichenized fungal sporocarp promotes dispersal by wood-feeding termites.</title>
        <authorList>
            <consortium name="DOE Joint Genome Institute"/>
            <person name="Koch R.A."/>
            <person name="Yoon G."/>
            <person name="Arayal U."/>
            <person name="Lail K."/>
            <person name="Amirebrahimi M."/>
            <person name="Labutti K."/>
            <person name="Lipzen A."/>
            <person name="Riley R."/>
            <person name="Barry K."/>
            <person name="Henrissat B."/>
            <person name="Grigoriev I.V."/>
            <person name="Herr J.R."/>
            <person name="Aime M.C."/>
        </authorList>
    </citation>
    <scope>NUCLEOTIDE SEQUENCE</scope>
    <source>
        <strain evidence="1">MCA 3950</strain>
    </source>
</reference>
<proteinExistence type="predicted"/>
<evidence type="ECO:0000313" key="2">
    <source>
        <dbReference type="Proteomes" id="UP000812287"/>
    </source>
</evidence>
<dbReference type="EMBL" id="MU250524">
    <property type="protein sequence ID" value="KAG7451840.1"/>
    <property type="molecule type" value="Genomic_DNA"/>
</dbReference>
<name>A0A9P7W3N6_9AGAR</name>
<sequence length="99" mass="11018">MKPLLLVVLWCFVIVSGLAATLCTLVILITILEPFGAKPSDRLTRGYYIACVYSQLSGTRGATPLPRVYLNALLAAYVTLHFCTPAKYPSRECCDIYEW</sequence>
<evidence type="ECO:0000313" key="1">
    <source>
        <dbReference type="EMBL" id="KAG7451840.1"/>
    </source>
</evidence>